<sequence>MPRNRRRLPLAEFFHQYRDEGFFYDRTQSAPDEFERLCEFLEFPDDLDERRELYEYREARREYNAALTNQFNHIYGTRVDRYDAWHDLCSRVGVIDIPDTIRGCKAIIRETHVNLVDLTEAISNDSTVETFDTEYELREYTIETRKIFPRANIHSGDLLRFLLRKIFSL</sequence>
<dbReference type="OrthoDB" id="6105938at2759"/>
<dbReference type="AlphaFoldDB" id="A0A409YV88"/>
<proteinExistence type="predicted"/>
<accession>A0A409YV88</accession>
<dbReference type="InParanoid" id="A0A409YV88"/>
<comment type="caution">
    <text evidence="1">The sequence shown here is derived from an EMBL/GenBank/DDBJ whole genome shotgun (WGS) entry which is preliminary data.</text>
</comment>
<dbReference type="EMBL" id="NHTK01000557">
    <property type="protein sequence ID" value="PPR06936.1"/>
    <property type="molecule type" value="Genomic_DNA"/>
</dbReference>
<protein>
    <submittedName>
        <fullName evidence="1">Uncharacterized protein</fullName>
    </submittedName>
</protein>
<name>A0A409YV88_9AGAR</name>
<dbReference type="STRING" id="181874.A0A409YV88"/>
<keyword evidence="2" id="KW-1185">Reference proteome</keyword>
<evidence type="ECO:0000313" key="2">
    <source>
        <dbReference type="Proteomes" id="UP000284842"/>
    </source>
</evidence>
<organism evidence="1 2">
    <name type="scientific">Panaeolus cyanescens</name>
    <dbReference type="NCBI Taxonomy" id="181874"/>
    <lineage>
        <taxon>Eukaryota</taxon>
        <taxon>Fungi</taxon>
        <taxon>Dikarya</taxon>
        <taxon>Basidiomycota</taxon>
        <taxon>Agaricomycotina</taxon>
        <taxon>Agaricomycetes</taxon>
        <taxon>Agaricomycetidae</taxon>
        <taxon>Agaricales</taxon>
        <taxon>Agaricineae</taxon>
        <taxon>Galeropsidaceae</taxon>
        <taxon>Panaeolus</taxon>
    </lineage>
</organism>
<evidence type="ECO:0000313" key="1">
    <source>
        <dbReference type="EMBL" id="PPR06936.1"/>
    </source>
</evidence>
<dbReference type="Proteomes" id="UP000284842">
    <property type="component" value="Unassembled WGS sequence"/>
</dbReference>
<gene>
    <name evidence="1" type="ORF">CVT24_011007</name>
</gene>
<dbReference type="PANTHER" id="PTHR38846">
    <property type="entry name" value="C3H1-TYPE DOMAIN-CONTAINING PROTEIN"/>
    <property type="match status" value="1"/>
</dbReference>
<reference evidence="1 2" key="1">
    <citation type="journal article" date="2018" name="Evol. Lett.">
        <title>Horizontal gene cluster transfer increased hallucinogenic mushroom diversity.</title>
        <authorList>
            <person name="Reynolds H.T."/>
            <person name="Vijayakumar V."/>
            <person name="Gluck-Thaler E."/>
            <person name="Korotkin H.B."/>
            <person name="Matheny P.B."/>
            <person name="Slot J.C."/>
        </authorList>
    </citation>
    <scope>NUCLEOTIDE SEQUENCE [LARGE SCALE GENOMIC DNA]</scope>
    <source>
        <strain evidence="1 2">2629</strain>
    </source>
</reference>
<dbReference type="PANTHER" id="PTHR38846:SF1">
    <property type="entry name" value="C3H1-TYPE DOMAIN-CONTAINING PROTEIN"/>
    <property type="match status" value="1"/>
</dbReference>